<dbReference type="GO" id="GO:0016301">
    <property type="term" value="F:kinase activity"/>
    <property type="evidence" value="ECO:0007669"/>
    <property type="project" value="UniProtKB-KW"/>
</dbReference>
<dbReference type="HAMAP" id="MF_00521">
    <property type="entry name" value="KDO_kinase"/>
    <property type="match status" value="1"/>
</dbReference>
<comment type="function">
    <text evidence="15">Catalyzes the ATP-dependent phosphorylation of the 3-deoxy-D-manno-octulosonic acid (Kdo) residue in Kdo-lipid IV(A) at the 4-OH position.</text>
</comment>
<dbReference type="PROSITE" id="PS50011">
    <property type="entry name" value="PROTEIN_KINASE_DOM"/>
    <property type="match status" value="1"/>
</dbReference>
<comment type="similarity">
    <text evidence="3 15">Belongs to the protein kinase superfamily. KdkA/RfaP family.</text>
</comment>
<evidence type="ECO:0000256" key="15">
    <source>
        <dbReference type="HAMAP-Rule" id="MF_00521"/>
    </source>
</evidence>
<dbReference type="Proteomes" id="UP000594903">
    <property type="component" value="Chromosome"/>
</dbReference>
<evidence type="ECO:0000313" key="18">
    <source>
        <dbReference type="Proteomes" id="UP000594903"/>
    </source>
</evidence>
<proteinExistence type="inferred from homology"/>
<keyword evidence="12 15" id="KW-0472">Membrane</keyword>
<evidence type="ECO:0000256" key="6">
    <source>
        <dbReference type="ARBA" id="ARBA00022519"/>
    </source>
</evidence>
<evidence type="ECO:0000256" key="10">
    <source>
        <dbReference type="ARBA" id="ARBA00022840"/>
    </source>
</evidence>
<dbReference type="InterPro" id="IPR000719">
    <property type="entry name" value="Prot_kinase_dom"/>
</dbReference>
<dbReference type="Pfam" id="PF06293">
    <property type="entry name" value="Kdo"/>
    <property type="match status" value="1"/>
</dbReference>
<evidence type="ECO:0000256" key="13">
    <source>
        <dbReference type="ARBA" id="ARBA00029511"/>
    </source>
</evidence>
<keyword evidence="10 15" id="KW-0067">ATP-binding</keyword>
<keyword evidence="8 15" id="KW-0547">Nucleotide-binding</keyword>
<evidence type="ECO:0000256" key="11">
    <source>
        <dbReference type="ARBA" id="ARBA00022985"/>
    </source>
</evidence>
<evidence type="ECO:0000259" key="16">
    <source>
        <dbReference type="PROSITE" id="PS50011"/>
    </source>
</evidence>
<keyword evidence="18" id="KW-1185">Reference proteome</keyword>
<reference evidence="17 18" key="1">
    <citation type="submission" date="2020-12" db="EMBL/GenBank/DDBJ databases">
        <title>FDA dAtabase for Regulatory Grade micrObial Sequences (FDA-ARGOS): Supporting development and validation of Infectious Disease Dx tests.</title>
        <authorList>
            <person name="Sproer C."/>
            <person name="Gronow S."/>
            <person name="Severitt S."/>
            <person name="Schroder I."/>
            <person name="Tallon L."/>
            <person name="Sadzewicz L."/>
            <person name="Zhao X."/>
            <person name="Boylan J."/>
            <person name="Ott S."/>
            <person name="Bowen H."/>
            <person name="Vavikolanu K."/>
            <person name="Mehta A."/>
            <person name="Aluvathingal J."/>
            <person name="Nadendla S."/>
            <person name="Lowell S."/>
            <person name="Myers T."/>
            <person name="Yan Y."/>
            <person name="Sichtig H."/>
        </authorList>
    </citation>
    <scope>NUCLEOTIDE SEQUENCE [LARGE SCALE GENOMIC DNA]</scope>
    <source>
        <strain evidence="17 18">FDAARGOS_872</strain>
    </source>
</reference>
<dbReference type="EMBL" id="CP065725">
    <property type="protein sequence ID" value="QPT39875.1"/>
    <property type="molecule type" value="Genomic_DNA"/>
</dbReference>
<protein>
    <recommendedName>
        <fullName evidence="13 15">3-deoxy-D-manno-octulosonic acid kinase</fullName>
        <shortName evidence="15">Kdo kinase</shortName>
        <ecNumber evidence="4 15">2.7.1.166</ecNumber>
    </recommendedName>
</protein>
<dbReference type="RefSeq" id="WP_018573422.1">
    <property type="nucleotide sequence ID" value="NZ_CP065725.1"/>
</dbReference>
<evidence type="ECO:0000313" key="17">
    <source>
        <dbReference type="EMBL" id="QPT39875.1"/>
    </source>
</evidence>
<organism evidence="17 18">
    <name type="scientific">Oligella ureolytica</name>
    <dbReference type="NCBI Taxonomy" id="90244"/>
    <lineage>
        <taxon>Bacteria</taxon>
        <taxon>Pseudomonadati</taxon>
        <taxon>Pseudomonadota</taxon>
        <taxon>Betaproteobacteria</taxon>
        <taxon>Burkholderiales</taxon>
        <taxon>Alcaligenaceae</taxon>
        <taxon>Oligella</taxon>
    </lineage>
</organism>
<evidence type="ECO:0000256" key="9">
    <source>
        <dbReference type="ARBA" id="ARBA00022777"/>
    </source>
</evidence>
<evidence type="ECO:0000256" key="8">
    <source>
        <dbReference type="ARBA" id="ARBA00022741"/>
    </source>
</evidence>
<comment type="subcellular location">
    <subcellularLocation>
        <location evidence="1 15">Cell inner membrane</location>
        <topology evidence="1 15">Peripheral membrane protein</topology>
        <orientation evidence="1 15">Cytoplasmic side</orientation>
    </subcellularLocation>
</comment>
<evidence type="ECO:0000256" key="2">
    <source>
        <dbReference type="ARBA" id="ARBA00004713"/>
    </source>
</evidence>
<evidence type="ECO:0000256" key="14">
    <source>
        <dbReference type="ARBA" id="ARBA00034417"/>
    </source>
</evidence>
<comment type="pathway">
    <text evidence="2 15">Bacterial outer membrane biogenesis; LPS core biosynthesis.</text>
</comment>
<gene>
    <name evidence="15" type="primary">kdkA</name>
    <name evidence="17" type="ORF">I6G29_12290</name>
</gene>
<evidence type="ECO:0000256" key="12">
    <source>
        <dbReference type="ARBA" id="ARBA00023136"/>
    </source>
</evidence>
<evidence type="ECO:0000256" key="4">
    <source>
        <dbReference type="ARBA" id="ARBA00011988"/>
    </source>
</evidence>
<keyword evidence="6 15" id="KW-0997">Cell inner membrane</keyword>
<evidence type="ECO:0000256" key="5">
    <source>
        <dbReference type="ARBA" id="ARBA00022475"/>
    </source>
</evidence>
<keyword evidence="11 15" id="KW-0448">Lipopolysaccharide biosynthesis</keyword>
<dbReference type="InterPro" id="IPR011009">
    <property type="entry name" value="Kinase-like_dom_sf"/>
</dbReference>
<name>A0A7T3BRN8_9BURK</name>
<dbReference type="InterPro" id="IPR022826">
    <property type="entry name" value="KDO_kinase"/>
</dbReference>
<keyword evidence="5 15" id="KW-1003">Cell membrane</keyword>
<dbReference type="NCBIfam" id="NF002475">
    <property type="entry name" value="PRK01723.1"/>
    <property type="match status" value="1"/>
</dbReference>
<dbReference type="Gene3D" id="1.10.510.10">
    <property type="entry name" value="Transferase(Phosphotransferase) domain 1"/>
    <property type="match status" value="1"/>
</dbReference>
<sequence>METKVTVQGDGWGVLLHPEWRDKLLEQGVSADQGLSPVLFTSEYYQSQAQRVGAGGRNAAWFIPTPVGPAVLRQYRRGGLVGRFNRSKYFFKSPEQTRSFQEFAIINYLHGAGLTVPKALAAFYQRQGLFCEMALITSLVGDTVPLATICQQFIDKVIDQKTAEDYVRITAQRVRQMHDLGVWHADLNAYNILCTQASIEAYLIDFDKAQKLTLSDTLRQKNLDRLQRSLLKVCGQQSIVFMEQISHYYHQFE</sequence>
<keyword evidence="9 15" id="KW-0418">Kinase</keyword>
<comment type="catalytic activity">
    <reaction evidence="14 15">
        <text>an alpha-Kdo-(2-&gt;6)-lipid IVA + ATP = a 4-O-phospho-alpha-Kdo-(2-&gt;6)-lipid IVA + ADP + H(+)</text>
        <dbReference type="Rhea" id="RHEA:74271"/>
        <dbReference type="ChEBI" id="CHEBI:15378"/>
        <dbReference type="ChEBI" id="CHEBI:30616"/>
        <dbReference type="ChEBI" id="CHEBI:176428"/>
        <dbReference type="ChEBI" id="CHEBI:193140"/>
        <dbReference type="ChEBI" id="CHEBI:456216"/>
        <dbReference type="EC" id="2.7.1.166"/>
    </reaction>
</comment>
<accession>A0A7T3BRN8</accession>
<keyword evidence="7 15" id="KW-0808">Transferase</keyword>
<evidence type="ECO:0000256" key="7">
    <source>
        <dbReference type="ARBA" id="ARBA00022679"/>
    </source>
</evidence>
<dbReference type="EC" id="2.7.1.166" evidence="4 15"/>
<dbReference type="SUPFAM" id="SSF56112">
    <property type="entry name" value="Protein kinase-like (PK-like)"/>
    <property type="match status" value="1"/>
</dbReference>
<feature type="active site" evidence="15">
    <location>
        <position position="186"/>
    </location>
</feature>
<feature type="domain" description="Protein kinase" evidence="16">
    <location>
        <begin position="46"/>
        <end position="253"/>
    </location>
</feature>
<evidence type="ECO:0000256" key="1">
    <source>
        <dbReference type="ARBA" id="ARBA00004515"/>
    </source>
</evidence>
<evidence type="ECO:0000256" key="3">
    <source>
        <dbReference type="ARBA" id="ARBA00010327"/>
    </source>
</evidence>